<proteinExistence type="inferred from homology"/>
<dbReference type="InterPro" id="IPR036423">
    <property type="entry name" value="SOD-like_Cu/Zn_dom_sf"/>
</dbReference>
<dbReference type="EMBL" id="JBAMIC010000003">
    <property type="protein sequence ID" value="KAK7109076.1"/>
    <property type="molecule type" value="Genomic_DNA"/>
</dbReference>
<evidence type="ECO:0000259" key="4">
    <source>
        <dbReference type="Pfam" id="PF00080"/>
    </source>
</evidence>
<evidence type="ECO:0000313" key="5">
    <source>
        <dbReference type="EMBL" id="KAK7109076.1"/>
    </source>
</evidence>
<organism evidence="5 6">
    <name type="scientific">Littorina saxatilis</name>
    <dbReference type="NCBI Taxonomy" id="31220"/>
    <lineage>
        <taxon>Eukaryota</taxon>
        <taxon>Metazoa</taxon>
        <taxon>Spiralia</taxon>
        <taxon>Lophotrochozoa</taxon>
        <taxon>Mollusca</taxon>
        <taxon>Gastropoda</taxon>
        <taxon>Caenogastropoda</taxon>
        <taxon>Littorinimorpha</taxon>
        <taxon>Littorinoidea</taxon>
        <taxon>Littorinidae</taxon>
        <taxon>Littorina</taxon>
    </lineage>
</organism>
<reference evidence="5 6" key="1">
    <citation type="submission" date="2024-02" db="EMBL/GenBank/DDBJ databases">
        <title>Chromosome-scale genome assembly of the rough periwinkle Littorina saxatilis.</title>
        <authorList>
            <person name="De Jode A."/>
            <person name="Faria R."/>
            <person name="Formenti G."/>
            <person name="Sims Y."/>
            <person name="Smith T.P."/>
            <person name="Tracey A."/>
            <person name="Wood J.M.D."/>
            <person name="Zagrodzka Z.B."/>
            <person name="Johannesson K."/>
            <person name="Butlin R.K."/>
            <person name="Leder E.H."/>
        </authorList>
    </citation>
    <scope>NUCLEOTIDE SEQUENCE [LARGE SCALE GENOMIC DNA]</scope>
    <source>
        <strain evidence="5">Snail1</strain>
        <tissue evidence="5">Muscle</tissue>
    </source>
</reference>
<keyword evidence="1" id="KW-0862">Zinc</keyword>
<feature type="compositionally biased region" description="Basic and acidic residues" evidence="2">
    <location>
        <begin position="172"/>
        <end position="210"/>
    </location>
</feature>
<name>A0AAN9BMM2_9CAEN</name>
<comment type="cofactor">
    <cofactor evidence="1">
        <name>Zn(2+)</name>
        <dbReference type="ChEBI" id="CHEBI:29105"/>
    </cofactor>
    <text evidence="1">Binds 1 zinc ion per subunit.</text>
</comment>
<protein>
    <recommendedName>
        <fullName evidence="1">Superoxide dismutase [Cu-Zn]</fullName>
        <ecNumber evidence="1">1.15.1.1</ecNumber>
    </recommendedName>
</protein>
<keyword evidence="1" id="KW-0560">Oxidoreductase</keyword>
<feature type="domain" description="Superoxide dismutase copper/zinc binding" evidence="4">
    <location>
        <begin position="276"/>
        <end position="419"/>
    </location>
</feature>
<comment type="cofactor">
    <cofactor evidence="1">
        <name>Cu cation</name>
        <dbReference type="ChEBI" id="CHEBI:23378"/>
    </cofactor>
    <text evidence="1">Binds 1 copper ion per subunit.</text>
</comment>
<evidence type="ECO:0000313" key="6">
    <source>
        <dbReference type="Proteomes" id="UP001374579"/>
    </source>
</evidence>
<dbReference type="GO" id="GO:0004784">
    <property type="term" value="F:superoxide dismutase activity"/>
    <property type="evidence" value="ECO:0007669"/>
    <property type="project" value="UniProtKB-EC"/>
</dbReference>
<comment type="similarity">
    <text evidence="1">Belongs to the Cu-Zn superoxide dismutase family.</text>
</comment>
<sequence>MALKFVVLLVLCFCLISVADAQSKKKKKPKRRVGAIVKDMEQNMTELWREVKTLSQPVHVHIHGGGHVMGQHDHDEHDHFAHCHGEDHDHHEGHDHESHGHEGHDHEGHGHEGQGIEGHSHESHDQEGHDHEGHDKKGHKHTHADHHPKDKTGKKMKGKKGRHDNKKMRGHMGHEGHEGHGGHKGHMDHEGHEDHEGHGHMHEDHDEFHHDEDGTHVHIHLHTAFEQMMETMKYNSFRDVPPMVPMTSPVPKEYRYARCDVVGNSALPIRERQNIRGFIFFRQMPGEALHAKVNLQGFVIDHREEKNHMHLRGLHGHEYGDMSNGCTNLGGHYNPHAVHHGGPEDHESRHPGDFGNLQVEENGTVITSFADDHGSLFADASLLGRGIVIHAGADDHGKGGDAGSVSSGNAGKRIACCAIVACPKPDTVWDD</sequence>
<feature type="chain" id="PRO_5042842162" description="Superoxide dismutase [Cu-Zn]" evidence="3">
    <location>
        <begin position="22"/>
        <end position="431"/>
    </location>
</feature>
<feature type="compositionally biased region" description="Basic and acidic residues" evidence="2">
    <location>
        <begin position="70"/>
        <end position="135"/>
    </location>
</feature>
<dbReference type="InterPro" id="IPR024134">
    <property type="entry name" value="SOD_Cu/Zn_/chaperone"/>
</dbReference>
<dbReference type="PANTHER" id="PTHR10003">
    <property type="entry name" value="SUPEROXIDE DISMUTASE CU-ZN -RELATED"/>
    <property type="match status" value="1"/>
</dbReference>
<gene>
    <name evidence="5" type="ORF">V1264_013186</name>
</gene>
<keyword evidence="6" id="KW-1185">Reference proteome</keyword>
<evidence type="ECO:0000256" key="2">
    <source>
        <dbReference type="SAM" id="MobiDB-lite"/>
    </source>
</evidence>
<dbReference type="InterPro" id="IPR018152">
    <property type="entry name" value="SOD_Cu/Zn_BS"/>
</dbReference>
<evidence type="ECO:0000256" key="1">
    <source>
        <dbReference type="RuleBase" id="RU000393"/>
    </source>
</evidence>
<keyword evidence="3" id="KW-0732">Signal</keyword>
<dbReference type="PRINTS" id="PR00068">
    <property type="entry name" value="CUZNDISMTASE"/>
</dbReference>
<dbReference type="PROSITE" id="PS00332">
    <property type="entry name" value="SOD_CU_ZN_2"/>
    <property type="match status" value="1"/>
</dbReference>
<dbReference type="Pfam" id="PF00080">
    <property type="entry name" value="Sod_Cu"/>
    <property type="match status" value="1"/>
</dbReference>
<dbReference type="Gene3D" id="2.60.40.200">
    <property type="entry name" value="Superoxide dismutase, copper/zinc binding domain"/>
    <property type="match status" value="1"/>
</dbReference>
<keyword evidence="1" id="KW-0186">Copper</keyword>
<feature type="region of interest" description="Disordered" evidence="2">
    <location>
        <begin position="69"/>
        <end position="210"/>
    </location>
</feature>
<dbReference type="InterPro" id="IPR001424">
    <property type="entry name" value="SOD_Cu_Zn_dom"/>
</dbReference>
<comment type="catalytic activity">
    <reaction evidence="1">
        <text>2 superoxide + 2 H(+) = H2O2 + O2</text>
        <dbReference type="Rhea" id="RHEA:20696"/>
        <dbReference type="ChEBI" id="CHEBI:15378"/>
        <dbReference type="ChEBI" id="CHEBI:15379"/>
        <dbReference type="ChEBI" id="CHEBI:16240"/>
        <dbReference type="ChEBI" id="CHEBI:18421"/>
        <dbReference type="EC" id="1.15.1.1"/>
    </reaction>
</comment>
<dbReference type="SUPFAM" id="SSF49329">
    <property type="entry name" value="Cu,Zn superoxide dismutase-like"/>
    <property type="match status" value="1"/>
</dbReference>
<evidence type="ECO:0000256" key="3">
    <source>
        <dbReference type="SAM" id="SignalP"/>
    </source>
</evidence>
<comment type="function">
    <text evidence="1">Destroys radicals which are normally produced within the cells and which are toxic to biological systems.</text>
</comment>
<accession>A0AAN9BMM2</accession>
<dbReference type="EC" id="1.15.1.1" evidence="1"/>
<feature type="signal peptide" evidence="3">
    <location>
        <begin position="1"/>
        <end position="21"/>
    </location>
</feature>
<dbReference type="GO" id="GO:0005507">
    <property type="term" value="F:copper ion binding"/>
    <property type="evidence" value="ECO:0007669"/>
    <property type="project" value="InterPro"/>
</dbReference>
<dbReference type="CDD" id="cd00305">
    <property type="entry name" value="Cu-Zn_Superoxide_Dismutase"/>
    <property type="match status" value="1"/>
</dbReference>
<feature type="compositionally biased region" description="Basic residues" evidence="2">
    <location>
        <begin position="154"/>
        <end position="171"/>
    </location>
</feature>
<comment type="caution">
    <text evidence="5">The sequence shown here is derived from an EMBL/GenBank/DDBJ whole genome shotgun (WGS) entry which is preliminary data.</text>
</comment>
<keyword evidence="1" id="KW-0479">Metal-binding</keyword>
<dbReference type="Proteomes" id="UP001374579">
    <property type="component" value="Unassembled WGS sequence"/>
</dbReference>
<dbReference type="AlphaFoldDB" id="A0AAN9BMM2"/>